<proteinExistence type="predicted"/>
<evidence type="ECO:0000313" key="3">
    <source>
        <dbReference type="EMBL" id="SBO96741.1"/>
    </source>
</evidence>
<keyword evidence="2" id="KW-0472">Membrane</keyword>
<protein>
    <submittedName>
        <fullName evidence="3">Membrane protein, putative</fullName>
    </submittedName>
</protein>
<dbReference type="NCBIfam" id="NF038403">
    <property type="entry name" value="perm_prefix_1"/>
    <property type="match status" value="1"/>
</dbReference>
<feature type="region of interest" description="Disordered" evidence="1">
    <location>
        <begin position="22"/>
        <end position="47"/>
    </location>
</feature>
<sequence length="343" mass="36513">MTPAATTDTLTDRYVAAVLRHLPGSRRSGGRRPEDQRPEDQRPDIDIERELRASIADAVDDRVEAGADRAEAEFAVLTELGDPARLAAGYADRPLQLIGPALYLDYTRLLTALLVTIVPAVAVAVGLMQGLRGAGALGLIGDTLGAALTTAAHLVCWTTLLFATIERVAGRVTGGAAGRGTPARRWTPDALPEPPTRRARYGELITYTVAMVLFTTFILLSPAISTETDAHGAPIGVFAPWLWQTGFVYAFIALVTLNLAVAYAKHYARWSVPLAVAGTLVEIACPIALLWLAAGDRVLNPGFTQAAAWPQSATSWINTALIVVSALSIVFAVIDGIARATRR</sequence>
<evidence type="ECO:0000256" key="2">
    <source>
        <dbReference type="SAM" id="Phobius"/>
    </source>
</evidence>
<feature type="transmembrane region" description="Helical" evidence="2">
    <location>
        <begin position="204"/>
        <end position="221"/>
    </location>
</feature>
<keyword evidence="2" id="KW-0812">Transmembrane</keyword>
<feature type="transmembrane region" description="Helical" evidence="2">
    <location>
        <begin position="270"/>
        <end position="293"/>
    </location>
</feature>
<feature type="transmembrane region" description="Helical" evidence="2">
    <location>
        <begin position="143"/>
        <end position="163"/>
    </location>
</feature>
<feature type="transmembrane region" description="Helical" evidence="2">
    <location>
        <begin position="313"/>
        <end position="334"/>
    </location>
</feature>
<dbReference type="RefSeq" id="WP_225265547.1">
    <property type="nucleotide sequence ID" value="NZ_CP084058.1"/>
</dbReference>
<accession>A0A1M4ECL5</accession>
<feature type="transmembrane region" description="Helical" evidence="2">
    <location>
        <begin position="109"/>
        <end position="131"/>
    </location>
</feature>
<dbReference type="AlphaFoldDB" id="A0A1M4ECL5"/>
<reference evidence="3" key="1">
    <citation type="submission" date="2016-04" db="EMBL/GenBank/DDBJ databases">
        <authorList>
            <person name="Evans L.H."/>
            <person name="Alamgir A."/>
            <person name="Owens N."/>
            <person name="Weber N.D."/>
            <person name="Virtaneva K."/>
            <person name="Barbian K."/>
            <person name="Babar A."/>
            <person name="Rosenke K."/>
        </authorList>
    </citation>
    <scope>NUCLEOTIDE SEQUENCE</scope>
    <source>
        <strain evidence="3">Nono1</strain>
    </source>
</reference>
<dbReference type="InterPro" id="IPR047928">
    <property type="entry name" value="Perm_prefix_1"/>
</dbReference>
<keyword evidence="2" id="KW-1133">Transmembrane helix</keyword>
<gene>
    <name evidence="3" type="ORF">BN4615_P6257</name>
</gene>
<organism evidence="3">
    <name type="scientific">Nonomuraea gerenzanensis</name>
    <dbReference type="NCBI Taxonomy" id="93944"/>
    <lineage>
        <taxon>Bacteria</taxon>
        <taxon>Bacillati</taxon>
        <taxon>Actinomycetota</taxon>
        <taxon>Actinomycetes</taxon>
        <taxon>Streptosporangiales</taxon>
        <taxon>Streptosporangiaceae</taxon>
        <taxon>Nonomuraea</taxon>
    </lineage>
</organism>
<dbReference type="EMBL" id="LT559118">
    <property type="protein sequence ID" value="SBO96741.1"/>
    <property type="molecule type" value="Genomic_DNA"/>
</dbReference>
<feature type="transmembrane region" description="Helical" evidence="2">
    <location>
        <begin position="241"/>
        <end position="263"/>
    </location>
</feature>
<feature type="compositionally biased region" description="Basic and acidic residues" evidence="1">
    <location>
        <begin position="31"/>
        <end position="47"/>
    </location>
</feature>
<name>A0A1M4ECL5_9ACTN</name>
<evidence type="ECO:0000256" key="1">
    <source>
        <dbReference type="SAM" id="MobiDB-lite"/>
    </source>
</evidence>